<dbReference type="EMBL" id="CAMGYJ010000011">
    <property type="protein sequence ID" value="CAI0561314.1"/>
    <property type="molecule type" value="Genomic_DNA"/>
</dbReference>
<name>A0AAV0RUN1_9ROSI</name>
<dbReference type="AlphaFoldDB" id="A0AAV0RUN1"/>
<dbReference type="PANTHER" id="PTHR48049">
    <property type="entry name" value="GLYCOSYLTRANSFERASE"/>
    <property type="match status" value="1"/>
</dbReference>
<accession>A0AAV0RUN1</accession>
<evidence type="ECO:0000313" key="2">
    <source>
        <dbReference type="EMBL" id="CAI0561314.1"/>
    </source>
</evidence>
<gene>
    <name evidence="2" type="ORF">LITE_LOCUS50050</name>
</gene>
<evidence type="ECO:0000313" key="3">
    <source>
        <dbReference type="Proteomes" id="UP001154282"/>
    </source>
</evidence>
<reference evidence="2" key="1">
    <citation type="submission" date="2022-08" db="EMBL/GenBank/DDBJ databases">
        <authorList>
            <person name="Gutierrez-Valencia J."/>
        </authorList>
    </citation>
    <scope>NUCLEOTIDE SEQUENCE</scope>
</reference>
<comment type="caution">
    <text evidence="2">The sequence shown here is derived from an EMBL/GenBank/DDBJ whole genome shotgun (WGS) entry which is preliminary data.</text>
</comment>
<dbReference type="InterPro" id="IPR002213">
    <property type="entry name" value="UDP_glucos_trans"/>
</dbReference>
<keyword evidence="1" id="KW-0808">Transferase</keyword>
<dbReference type="SUPFAM" id="SSF53756">
    <property type="entry name" value="UDP-Glycosyltransferase/glycogen phosphorylase"/>
    <property type="match status" value="1"/>
</dbReference>
<keyword evidence="3" id="KW-1185">Reference proteome</keyword>
<dbReference type="InterPro" id="IPR050481">
    <property type="entry name" value="UDP-glycosyltransf_plant"/>
</dbReference>
<feature type="non-terminal residue" evidence="2">
    <location>
        <position position="1"/>
    </location>
</feature>
<sequence>ALPPEFQEKAERVVFISGWYPQEEVLNHPAFGGFLTHCGWGSIIESLPPSFDALLVVL</sequence>
<dbReference type="Gene3D" id="3.40.50.2000">
    <property type="entry name" value="Glycogen Phosphorylase B"/>
    <property type="match status" value="1"/>
</dbReference>
<dbReference type="GO" id="GO:0035251">
    <property type="term" value="F:UDP-glucosyltransferase activity"/>
    <property type="evidence" value="ECO:0007669"/>
    <property type="project" value="InterPro"/>
</dbReference>
<organism evidence="2 3">
    <name type="scientific">Linum tenue</name>
    <dbReference type="NCBI Taxonomy" id="586396"/>
    <lineage>
        <taxon>Eukaryota</taxon>
        <taxon>Viridiplantae</taxon>
        <taxon>Streptophyta</taxon>
        <taxon>Embryophyta</taxon>
        <taxon>Tracheophyta</taxon>
        <taxon>Spermatophyta</taxon>
        <taxon>Magnoliopsida</taxon>
        <taxon>eudicotyledons</taxon>
        <taxon>Gunneridae</taxon>
        <taxon>Pentapetalae</taxon>
        <taxon>rosids</taxon>
        <taxon>fabids</taxon>
        <taxon>Malpighiales</taxon>
        <taxon>Linaceae</taxon>
        <taxon>Linum</taxon>
    </lineage>
</organism>
<dbReference type="Pfam" id="PF00201">
    <property type="entry name" value="UDPGT"/>
    <property type="match status" value="1"/>
</dbReference>
<protein>
    <submittedName>
        <fullName evidence="2">Uncharacterized protein</fullName>
    </submittedName>
</protein>
<dbReference type="Proteomes" id="UP001154282">
    <property type="component" value="Unassembled WGS sequence"/>
</dbReference>
<evidence type="ECO:0000256" key="1">
    <source>
        <dbReference type="ARBA" id="ARBA00022679"/>
    </source>
</evidence>
<dbReference type="PANTHER" id="PTHR48049:SF132">
    <property type="entry name" value="GLYCOSYLTRANSFERASE"/>
    <property type="match status" value="1"/>
</dbReference>
<proteinExistence type="predicted"/>